<feature type="repeat" description="TPR" evidence="4">
    <location>
        <begin position="729"/>
        <end position="762"/>
    </location>
</feature>
<feature type="repeat" description="TPR" evidence="4">
    <location>
        <begin position="897"/>
        <end position="930"/>
    </location>
</feature>
<feature type="domain" description="Tetratricopeptide repeat protein 21A/21B fifth ARM repeats" evidence="9">
    <location>
        <begin position="965"/>
        <end position="1085"/>
    </location>
</feature>
<evidence type="ECO:0000259" key="8">
    <source>
        <dbReference type="Pfam" id="PF25063"/>
    </source>
</evidence>
<dbReference type="Pfam" id="PF25063">
    <property type="entry name" value="ARM_TT21_C"/>
    <property type="match status" value="1"/>
</dbReference>
<dbReference type="FunFam" id="1.25.40.10:FF:002011">
    <property type="entry name" value="Predicted tetratricopeptide repeat protein"/>
    <property type="match status" value="1"/>
</dbReference>
<feature type="domain" description="Tetratricopeptide repeat protein 21A/21B fourth ARM" evidence="10">
    <location>
        <begin position="765"/>
        <end position="923"/>
    </location>
</feature>
<evidence type="ECO:0000313" key="11">
    <source>
        <dbReference type="EMBL" id="PWV12403.1"/>
    </source>
</evidence>
<feature type="domain" description="Tetratricopeptide repeat protein 21A/21B second ARM" evidence="6">
    <location>
        <begin position="279"/>
        <end position="545"/>
    </location>
</feature>
<dbReference type="VEuPathDB" id="TriTrypDB:TCSYLVIO_007156"/>
<feature type="domain" description="Tetratricopeptide repeat protein 21A/21B C-terminal ARM" evidence="8">
    <location>
        <begin position="1123"/>
        <end position="1349"/>
    </location>
</feature>
<name>A0A2V2WX30_TRYCR</name>
<sequence>MSSLLRNNYALMMFYVRERLWRHAELVCTETIKSTDSWVLRVWRALCYDQQGQSNEALREYKAAEQRRETNIPALMGIALIYRRNKDTEGLSSVERSLGDSSHANDVDGWVQAAALAWAAGDTSGARDILMRFQDGFDEHRDEYTNLATVRAWVDLSTGRGAFLEKSGALLRKVMEMEDQDGQTMDLDAAMGRVVFYERKFQFSLAQQLLNKLIVSRPNFTPALVVKARHLMKAEDWDQCWETTKRILAKEKTNLEALALNTLFLLVKDARYEDAAAQLPRLFEAVKEKEPKNAALFFEYARCFSRLSGNYLPLLGVTTQFAEVAHRMASQRGDYFAELGYQQTFRGEYKAAIATFKKASSTPDSSITPLLGLIRCLILTGDLDEAAKQIEFPNEIQAPNQRNAELSLLNAILQWRRHKNHAKTIVFLDQAAEAIRQDVGTYQTGMELYIRLNPPLMLDIAKEYMQHCRTEPPDPTVPKADPIAEKCRRHLELLLRHVPGCLEAQLLLSRIYFVSGDLNRAQTMITKSIRHVHVLPEAFLLSAQICQYIGNASLASQALEQALTLDFDMKDQPQYNLLHGIVLGMMNKYQNALEALQLALKLTKEKSRVTTKGRPLQPLSLQDHVSLYLQLAQTYLRLRDTEEARATLVEATAMFKETTQAGRVAIANAMIAARTDMDKAVEILKQVPPRSEFFTAAKARMANLYLTYRQNRHMYANCFEELVEEVPTAQSYFQLGEAYTNIQEPEKAIAAYERAKAMDPENAELAVRIGRALVSTHDYQRAVRYYRDAVASDGVNFTVLADLATLYWRLGAPDHAISLLTEAPAHQSEPDVGETVERAIERVNCTLLMCKIYRDSQKPDAATEALLRARGFQEHVLHHMMRSETQETIYQQKIVAATIALELGGYYASIGDAQRAKEFYQEARMYDESNEEVLLAIARLLLDGGDATACEEQCNAVLRISPKSEEAVVILADVMIRQHRFDDAAQHFSQILDETPDNYKALVQYVRLLRHAGRLGDAEKVLERAEELLPLGQRHPSGLSFARGLYHRYCYENLEALRAFNAARLPVDDSPWSIPALTNMIEMYLFSSNEELWVDTVLRDEDKNENVRIAERLLLQMPDGESRDILQGYCWMASKKRSLVERAIKEFKQICATSETMQQHQGSFNDEKDAKEEEKDEDERLLSDANRPPQASGRLNVPVRVGLAIAYFIAGLEKKAAAELKRIVYMPFDPITIDAVHRARLLAAHMSILREDLKMAQGILQKNIEVNKSCPQTWLMMGSVHEIGMSHDEAAECYENAWKLTKERDPSVGYKLAFHRMKSGKIVSAIDVCRKVLEVHPSYPKIHEVMDACCSLLRP</sequence>
<dbReference type="VEuPathDB" id="TriTrypDB:ECC02_008342"/>
<dbReference type="GO" id="GO:0061512">
    <property type="term" value="P:protein localization to cilium"/>
    <property type="evidence" value="ECO:0007669"/>
    <property type="project" value="TreeGrafter"/>
</dbReference>
<dbReference type="VEuPathDB" id="TriTrypDB:TcCLB.510339.7"/>
<protein>
    <recommendedName>
        <fullName evidence="13">Tetratricopeptide repeat protein 21B</fullName>
    </recommendedName>
</protein>
<evidence type="ECO:0000256" key="1">
    <source>
        <dbReference type="ARBA" id="ARBA00010935"/>
    </source>
</evidence>
<organism evidence="11 12">
    <name type="scientific">Trypanosoma cruzi</name>
    <dbReference type="NCBI Taxonomy" id="5693"/>
    <lineage>
        <taxon>Eukaryota</taxon>
        <taxon>Discoba</taxon>
        <taxon>Euglenozoa</taxon>
        <taxon>Kinetoplastea</taxon>
        <taxon>Metakinetoplastina</taxon>
        <taxon>Trypanosomatida</taxon>
        <taxon>Trypanosomatidae</taxon>
        <taxon>Trypanosoma</taxon>
        <taxon>Schizotrypanum</taxon>
    </lineage>
</organism>
<dbReference type="InterPro" id="IPR056835">
    <property type="entry name" value="ARM_TT21_5th"/>
</dbReference>
<dbReference type="VEuPathDB" id="TriTrypDB:TcCL_ESM07574"/>
<reference evidence="11 12" key="1">
    <citation type="journal article" date="2018" name="Microb. Genom.">
        <title>Expanding an expanded genome: long-read sequencing of Trypanosoma cruzi.</title>
        <authorList>
            <person name="Berna L."/>
            <person name="Rodriguez M."/>
            <person name="Chiribao M.L."/>
            <person name="Parodi-Talice A."/>
            <person name="Pita S."/>
            <person name="Rijo G."/>
            <person name="Alvarez-Valin F."/>
            <person name="Robello C."/>
        </authorList>
    </citation>
    <scope>NUCLEOTIDE SEQUENCE [LARGE SCALE GENOMIC DNA]</scope>
    <source>
        <strain evidence="11 12">TCC</strain>
    </source>
</reference>
<dbReference type="Pfam" id="PF13181">
    <property type="entry name" value="TPR_8"/>
    <property type="match status" value="1"/>
</dbReference>
<dbReference type="VEuPathDB" id="TriTrypDB:C4B63_38g152"/>
<dbReference type="VEuPathDB" id="TriTrypDB:TcCLB.508199.90"/>
<dbReference type="InterPro" id="IPR056833">
    <property type="entry name" value="ARM_TT21_N"/>
</dbReference>
<dbReference type="Pfam" id="PF25062">
    <property type="entry name" value="ARM_TT21_N"/>
    <property type="match status" value="1"/>
</dbReference>
<evidence type="ECO:0000256" key="3">
    <source>
        <dbReference type="ARBA" id="ARBA00022803"/>
    </source>
</evidence>
<dbReference type="InterPro" id="IPR056832">
    <property type="entry name" value="ARM_TT21_2nd"/>
</dbReference>
<dbReference type="VEuPathDB" id="TriTrypDB:TcG_07773"/>
<dbReference type="GO" id="GO:0030991">
    <property type="term" value="C:intraciliary transport particle A"/>
    <property type="evidence" value="ECO:0007669"/>
    <property type="project" value="TreeGrafter"/>
</dbReference>
<dbReference type="SUPFAM" id="SSF81901">
    <property type="entry name" value="HCP-like"/>
    <property type="match status" value="1"/>
</dbReference>
<dbReference type="PROSITE" id="PS50293">
    <property type="entry name" value="TPR_REGION"/>
    <property type="match status" value="1"/>
</dbReference>
<dbReference type="InterPro" id="IPR056836">
    <property type="entry name" value="ARM_TT21_4th"/>
</dbReference>
<feature type="domain" description="Tetratricopeptide repeat protein 21A/21B N-terminal ARM repeat" evidence="7">
    <location>
        <begin position="13"/>
        <end position="240"/>
    </location>
</feature>
<dbReference type="GO" id="GO:0005929">
    <property type="term" value="C:cilium"/>
    <property type="evidence" value="ECO:0007669"/>
    <property type="project" value="GOC"/>
</dbReference>
<evidence type="ECO:0000256" key="2">
    <source>
        <dbReference type="ARBA" id="ARBA00022737"/>
    </source>
</evidence>
<dbReference type="InterPro" id="IPR040364">
    <property type="entry name" value="TTC21A/TTC21B"/>
</dbReference>
<feature type="region of interest" description="Disordered" evidence="5">
    <location>
        <begin position="1156"/>
        <end position="1189"/>
    </location>
</feature>
<dbReference type="Pfam" id="PF25060">
    <property type="entry name" value="ARM_TT21_2nd"/>
    <property type="match status" value="1"/>
</dbReference>
<dbReference type="VEuPathDB" id="TriTrypDB:TcYC6_0025000"/>
<dbReference type="PANTHER" id="PTHR14699:SF0">
    <property type="entry name" value="TETRATRICOPEPTIDE REPEAT PROTEIN 21 HOMOLOG"/>
    <property type="match status" value="1"/>
</dbReference>
<evidence type="ECO:0000259" key="10">
    <source>
        <dbReference type="Pfam" id="PF25068"/>
    </source>
</evidence>
<dbReference type="EMBL" id="PRFC01000051">
    <property type="protein sequence ID" value="PWV12403.1"/>
    <property type="molecule type" value="Genomic_DNA"/>
</dbReference>
<keyword evidence="3 4" id="KW-0802">TPR repeat</keyword>
<dbReference type="InterPro" id="IPR011990">
    <property type="entry name" value="TPR-like_helical_dom_sf"/>
</dbReference>
<evidence type="ECO:0000259" key="9">
    <source>
        <dbReference type="Pfam" id="PF25064"/>
    </source>
</evidence>
<dbReference type="VEuPathDB" id="TriTrypDB:C3747_51g236"/>
<evidence type="ECO:0000259" key="7">
    <source>
        <dbReference type="Pfam" id="PF25062"/>
    </source>
</evidence>
<feature type="repeat" description="TPR" evidence="4">
    <location>
        <begin position="763"/>
        <end position="796"/>
    </location>
</feature>
<dbReference type="VEuPathDB" id="TriTrypDB:TCDM_07712"/>
<dbReference type="InterPro" id="IPR056834">
    <property type="entry name" value="ARM_TT21_C"/>
</dbReference>
<dbReference type="Pfam" id="PF25064">
    <property type="entry name" value="ARM_TT21_5th"/>
    <property type="match status" value="1"/>
</dbReference>
<gene>
    <name evidence="11" type="ORF">C3747_51g236</name>
</gene>
<dbReference type="Proteomes" id="UP000246078">
    <property type="component" value="Unassembled WGS sequence"/>
</dbReference>
<proteinExistence type="inferred from homology"/>
<dbReference type="Gene3D" id="1.25.40.10">
    <property type="entry name" value="Tetratricopeptide repeat domain"/>
    <property type="match status" value="6"/>
</dbReference>
<dbReference type="Pfam" id="PF25068">
    <property type="entry name" value="ARM_TT21_4th"/>
    <property type="match status" value="1"/>
</dbReference>
<dbReference type="VEuPathDB" id="TriTrypDB:BCY84_20023"/>
<dbReference type="PROSITE" id="PS50005">
    <property type="entry name" value="TPR"/>
    <property type="match status" value="4"/>
</dbReference>
<comment type="similarity">
    <text evidence="1">Belongs to the TTC21 family.</text>
</comment>
<accession>A0A2V2WX30</accession>
<dbReference type="GO" id="GO:0035721">
    <property type="term" value="P:intraciliary retrograde transport"/>
    <property type="evidence" value="ECO:0007669"/>
    <property type="project" value="TreeGrafter"/>
</dbReference>
<dbReference type="VEuPathDB" id="TriTrypDB:TcBrA4_0054530"/>
<keyword evidence="2" id="KW-0677">Repeat</keyword>
<evidence type="ECO:0008006" key="13">
    <source>
        <dbReference type="Google" id="ProtNLM"/>
    </source>
</evidence>
<dbReference type="InterPro" id="IPR019734">
    <property type="entry name" value="TPR_rpt"/>
</dbReference>
<evidence type="ECO:0000256" key="4">
    <source>
        <dbReference type="PROSITE-ProRule" id="PRU00339"/>
    </source>
</evidence>
<evidence type="ECO:0000259" key="6">
    <source>
        <dbReference type="Pfam" id="PF25060"/>
    </source>
</evidence>
<dbReference type="VEuPathDB" id="TriTrypDB:C4B63_38g151"/>
<dbReference type="SMART" id="SM00028">
    <property type="entry name" value="TPR"/>
    <property type="match status" value="13"/>
</dbReference>
<dbReference type="PANTHER" id="PTHR14699">
    <property type="entry name" value="STI2 PROTEIN-RELATED"/>
    <property type="match status" value="1"/>
</dbReference>
<comment type="caution">
    <text evidence="11">The sequence shown here is derived from an EMBL/GenBank/DDBJ whole genome shotgun (WGS) entry which is preliminary data.</text>
</comment>
<evidence type="ECO:0000313" key="12">
    <source>
        <dbReference type="Proteomes" id="UP000246078"/>
    </source>
</evidence>
<dbReference type="VEuPathDB" id="TriTrypDB:Tc_MARK_5880"/>
<dbReference type="Pfam" id="PF25058">
    <property type="entry name" value="ARM_TT21"/>
    <property type="match status" value="1"/>
</dbReference>
<dbReference type="SUPFAM" id="SSF48452">
    <property type="entry name" value="TPR-like"/>
    <property type="match status" value="4"/>
</dbReference>
<feature type="repeat" description="TPR" evidence="4">
    <location>
        <begin position="965"/>
        <end position="998"/>
    </location>
</feature>
<dbReference type="FunFam" id="1.25.40.10:FF:002012">
    <property type="entry name" value="Uncharacterized protein"/>
    <property type="match status" value="1"/>
</dbReference>
<feature type="compositionally biased region" description="Basic and acidic residues" evidence="5">
    <location>
        <begin position="1165"/>
        <end position="1182"/>
    </location>
</feature>
<evidence type="ECO:0000256" key="5">
    <source>
        <dbReference type="SAM" id="MobiDB-lite"/>
    </source>
</evidence>
<dbReference type="VEuPathDB" id="TriTrypDB:TcCLB.504033.180"/>